<name>A0A9X1NNE3_9ACTN</name>
<dbReference type="RefSeq" id="WP_231449801.1">
    <property type="nucleotide sequence ID" value="NZ_JAJOMB010000037.1"/>
</dbReference>
<comment type="caution">
    <text evidence="1">The sequence shown here is derived from an EMBL/GenBank/DDBJ whole genome shotgun (WGS) entry which is preliminary data.</text>
</comment>
<protein>
    <recommendedName>
        <fullName evidence="3">DprA winged helix domain-containing protein</fullName>
    </recommendedName>
</protein>
<accession>A0A9X1NNE3</accession>
<organism evidence="1 2">
    <name type="scientific">Kineosporia babensis</name>
    <dbReference type="NCBI Taxonomy" id="499548"/>
    <lineage>
        <taxon>Bacteria</taxon>
        <taxon>Bacillati</taxon>
        <taxon>Actinomycetota</taxon>
        <taxon>Actinomycetes</taxon>
        <taxon>Kineosporiales</taxon>
        <taxon>Kineosporiaceae</taxon>
        <taxon>Kineosporia</taxon>
    </lineage>
</organism>
<evidence type="ECO:0000313" key="2">
    <source>
        <dbReference type="Proteomes" id="UP001138997"/>
    </source>
</evidence>
<reference evidence="1" key="1">
    <citation type="submission" date="2021-11" db="EMBL/GenBank/DDBJ databases">
        <title>Streptomyces corallinus and Kineosporia corallina sp. nov., two new coral-derived marine actinobacteria.</title>
        <authorList>
            <person name="Buangrab K."/>
            <person name="Sutthacheep M."/>
            <person name="Yeemin T."/>
            <person name="Harunari E."/>
            <person name="Igarashi Y."/>
            <person name="Sripreechasak P."/>
            <person name="Kanchanasin P."/>
            <person name="Tanasupawat S."/>
            <person name="Phongsopitanun W."/>
        </authorList>
    </citation>
    <scope>NUCLEOTIDE SEQUENCE</scope>
    <source>
        <strain evidence="1">JCM 31032</strain>
    </source>
</reference>
<sequence>MPVVPDGLDIALGGKTLVGDDLRIAGATPPHPRRPGDDKSILEILSEGGGQLSLYELAQKLGKNTLVTSEIVLQFEKCRLVVLDGLPGDESVRLPR</sequence>
<evidence type="ECO:0008006" key="3">
    <source>
        <dbReference type="Google" id="ProtNLM"/>
    </source>
</evidence>
<dbReference type="Proteomes" id="UP001138997">
    <property type="component" value="Unassembled WGS sequence"/>
</dbReference>
<gene>
    <name evidence="1" type="ORF">LR394_39245</name>
</gene>
<dbReference type="EMBL" id="JAJOMB010000037">
    <property type="protein sequence ID" value="MCD5316949.1"/>
    <property type="molecule type" value="Genomic_DNA"/>
</dbReference>
<keyword evidence="2" id="KW-1185">Reference proteome</keyword>
<evidence type="ECO:0000313" key="1">
    <source>
        <dbReference type="EMBL" id="MCD5316949.1"/>
    </source>
</evidence>
<proteinExistence type="predicted"/>
<dbReference type="AlphaFoldDB" id="A0A9X1NNE3"/>